<dbReference type="Pfam" id="PF03382">
    <property type="entry name" value="DUF285"/>
    <property type="match status" value="1"/>
</dbReference>
<organism evidence="7 8">
    <name type="scientific">Bathymodiolus thermophilus thioautotrophic gill symbiont</name>
    <dbReference type="NCBI Taxonomy" id="2360"/>
    <lineage>
        <taxon>Bacteria</taxon>
        <taxon>Pseudomonadati</taxon>
        <taxon>Pseudomonadota</taxon>
        <taxon>Gammaproteobacteria</taxon>
        <taxon>sulfur-oxidizing symbionts</taxon>
    </lineage>
</organism>
<dbReference type="InterPro" id="IPR005046">
    <property type="entry name" value="DUF285"/>
</dbReference>
<feature type="domain" description="Peptidase M10 serralysin C-terminal" evidence="6">
    <location>
        <begin position="123"/>
        <end position="208"/>
    </location>
</feature>
<keyword evidence="5" id="KW-0106">Calcium</keyword>
<name>A0A1J8PNU1_9GAMM</name>
<dbReference type="Pfam" id="PF00353">
    <property type="entry name" value="HemolysinCabind"/>
    <property type="match status" value="1"/>
</dbReference>
<dbReference type="InterPro" id="IPR011049">
    <property type="entry name" value="Serralysin-like_metalloprot_C"/>
</dbReference>
<comment type="cofactor">
    <cofactor evidence="1">
        <name>Ca(2+)</name>
        <dbReference type="ChEBI" id="CHEBI:29108"/>
    </cofactor>
</comment>
<dbReference type="EMBL" id="MIQH01000844">
    <property type="protein sequence ID" value="OJA03265.1"/>
    <property type="molecule type" value="Genomic_DNA"/>
</dbReference>
<dbReference type="InterPro" id="IPR013858">
    <property type="entry name" value="Peptidase_M10B_C"/>
</dbReference>
<evidence type="ECO:0000313" key="7">
    <source>
        <dbReference type="EMBL" id="OJA03265.1"/>
    </source>
</evidence>
<evidence type="ECO:0000259" key="6">
    <source>
        <dbReference type="Pfam" id="PF08548"/>
    </source>
</evidence>
<reference evidence="8" key="1">
    <citation type="submission" date="2016-09" db="EMBL/GenBank/DDBJ databases">
        <title>Genome Sequence of Bathymodiolus thermophilus sulfur-oxidizing gill endosymbiont.</title>
        <authorList>
            <person name="Ponnudurai R."/>
            <person name="Kleiner M."/>
            <person name="Sayavedra L."/>
            <person name="Thuermer A."/>
            <person name="Felbeck H."/>
            <person name="Schlueter R."/>
            <person name="Schweder T."/>
            <person name="Markert S."/>
        </authorList>
    </citation>
    <scope>NUCLEOTIDE SEQUENCE [LARGE SCALE GENOMIC DNA]</scope>
    <source>
        <strain evidence="8">BAT/CrabSpa'14</strain>
    </source>
</reference>
<proteinExistence type="predicted"/>
<dbReference type="GO" id="GO:0005509">
    <property type="term" value="F:calcium ion binding"/>
    <property type="evidence" value="ECO:0007669"/>
    <property type="project" value="InterPro"/>
</dbReference>
<evidence type="ECO:0000256" key="4">
    <source>
        <dbReference type="ARBA" id="ARBA00022737"/>
    </source>
</evidence>
<accession>A0A1J8PNU1</accession>
<dbReference type="PROSITE" id="PS00330">
    <property type="entry name" value="HEMOLYSIN_CALCIUM"/>
    <property type="match status" value="1"/>
</dbReference>
<evidence type="ECO:0000256" key="3">
    <source>
        <dbReference type="ARBA" id="ARBA00022525"/>
    </source>
</evidence>
<feature type="non-terminal residue" evidence="7">
    <location>
        <position position="228"/>
    </location>
</feature>
<gene>
    <name evidence="7" type="ORF">BGC33_02625</name>
</gene>
<dbReference type="RefSeq" id="WP_158009423.1">
    <property type="nucleotide sequence ID" value="NZ_MIQH01000844.1"/>
</dbReference>
<dbReference type="InterPro" id="IPR001343">
    <property type="entry name" value="Hemolysn_Ca-bd"/>
</dbReference>
<dbReference type="SUPFAM" id="SSF51120">
    <property type="entry name" value="beta-Roll"/>
    <property type="match status" value="1"/>
</dbReference>
<dbReference type="Gene3D" id="2.150.10.10">
    <property type="entry name" value="Serralysin-like metalloprotease, C-terminal"/>
    <property type="match status" value="1"/>
</dbReference>
<protein>
    <recommendedName>
        <fullName evidence="6">Peptidase M10 serralysin C-terminal domain-containing protein</fullName>
    </recommendedName>
</protein>
<dbReference type="InterPro" id="IPR018511">
    <property type="entry name" value="Hemolysin-typ_Ca-bd_CS"/>
</dbReference>
<dbReference type="AlphaFoldDB" id="A0A1J8PNU1"/>
<evidence type="ECO:0000256" key="2">
    <source>
        <dbReference type="ARBA" id="ARBA00004613"/>
    </source>
</evidence>
<dbReference type="Proteomes" id="UP000182798">
    <property type="component" value="Unassembled WGS sequence"/>
</dbReference>
<keyword evidence="3" id="KW-0964">Secreted</keyword>
<comment type="subcellular location">
    <subcellularLocation>
        <location evidence="2">Secreted</location>
    </subcellularLocation>
</comment>
<dbReference type="PRINTS" id="PR00313">
    <property type="entry name" value="CABNDNGRPT"/>
</dbReference>
<evidence type="ECO:0000256" key="5">
    <source>
        <dbReference type="ARBA" id="ARBA00022837"/>
    </source>
</evidence>
<comment type="caution">
    <text evidence="7">The sequence shown here is derived from an EMBL/GenBank/DDBJ whole genome shotgun (WGS) entry which is preliminary data.</text>
</comment>
<dbReference type="InterPro" id="IPR019960">
    <property type="entry name" value="T1SS_VCA0849"/>
</dbReference>
<evidence type="ECO:0000313" key="8">
    <source>
        <dbReference type="Proteomes" id="UP000182798"/>
    </source>
</evidence>
<evidence type="ECO:0000256" key="1">
    <source>
        <dbReference type="ARBA" id="ARBA00001913"/>
    </source>
</evidence>
<dbReference type="OrthoDB" id="5855837at2"/>
<keyword evidence="4" id="KW-0677">Repeat</keyword>
<dbReference type="NCBIfam" id="TIGR03661">
    <property type="entry name" value="T1SS_VCA0849"/>
    <property type="match status" value="1"/>
</dbReference>
<sequence length="228" mass="24489">MFYEATAFNQNLGSWDISSLTDAEGMFVTTSMTTANMDNTLRGWAKLDIVAGEAAIQRDVAWDIANYTDATAKQYLIDTYNWTIEAITYDGINRIKVDFDGFDGSKTIQGSNTQSDTLFTTSAKTTIHGLGGNDNLNGGTTDDILIGGAGNDILTGGGGSDTFDYGFTNAGNDWIKDFVVGDKYDLDVIDLSDLLIGYGSASYLSDFVTASAADSTADNIFTRLTIDH</sequence>
<dbReference type="GO" id="GO:0005615">
    <property type="term" value="C:extracellular space"/>
    <property type="evidence" value="ECO:0007669"/>
    <property type="project" value="InterPro"/>
</dbReference>
<dbReference type="Pfam" id="PF08548">
    <property type="entry name" value="Peptidase_M10_C"/>
    <property type="match status" value="1"/>
</dbReference>